<comment type="caution">
    <text evidence="8">The sequence shown here is derived from an EMBL/GenBank/DDBJ whole genome shotgun (WGS) entry which is preliminary data.</text>
</comment>
<evidence type="ECO:0000256" key="2">
    <source>
        <dbReference type="ARBA" id="ARBA00022692"/>
    </source>
</evidence>
<proteinExistence type="predicted"/>
<evidence type="ECO:0000256" key="4">
    <source>
        <dbReference type="ARBA" id="ARBA00023136"/>
    </source>
</evidence>
<evidence type="ECO:0000256" key="6">
    <source>
        <dbReference type="SAM" id="Phobius"/>
    </source>
</evidence>
<feature type="transmembrane region" description="Helical" evidence="6">
    <location>
        <begin position="216"/>
        <end position="238"/>
    </location>
</feature>
<evidence type="ECO:0000256" key="1">
    <source>
        <dbReference type="ARBA" id="ARBA00004167"/>
    </source>
</evidence>
<dbReference type="InterPro" id="IPR051694">
    <property type="entry name" value="Immunoregulatory_rcpt-like"/>
</dbReference>
<keyword evidence="4 6" id="KW-0472">Membrane</keyword>
<sequence>MLWSSLASALLAQLLLPLTDALIPPPTSVTYELAKPTHLDVRQNTEDAESTTLKITITNAPDATCGYISTSTGSSNAITCPDRAVCQWEKEYYGLIFCGVENMLTRCIAGDEALDPSLCDEECKNNWSNLLCTNETLPFCSTWGFPSGIRAFQCGSVSSLVKASFTYYGQTDREFSTLVLSDEEPTATATGASGNVGAETSAEPNSDGGTSTNTGAIVGGVVGGLAVVTLLVLGVLFLRRRPQREHVPATSDPSSNRFAQDNMEPPTEEVPLGVSPQSKHLSHSSFPIRPELHGSPEFQADGVSHGNSPRDAFILPELPASIHEFAGDDRFGPQQV</sequence>
<feature type="region of interest" description="Disordered" evidence="5">
    <location>
        <begin position="186"/>
        <end position="211"/>
    </location>
</feature>
<organism evidence="8 9">
    <name type="scientific">Cylindrodendrum hubeiense</name>
    <dbReference type="NCBI Taxonomy" id="595255"/>
    <lineage>
        <taxon>Eukaryota</taxon>
        <taxon>Fungi</taxon>
        <taxon>Dikarya</taxon>
        <taxon>Ascomycota</taxon>
        <taxon>Pezizomycotina</taxon>
        <taxon>Sordariomycetes</taxon>
        <taxon>Hypocreomycetidae</taxon>
        <taxon>Hypocreales</taxon>
        <taxon>Nectriaceae</taxon>
        <taxon>Cylindrodendrum</taxon>
    </lineage>
</organism>
<name>A0A9P5LL43_9HYPO</name>
<comment type="subcellular location">
    <subcellularLocation>
        <location evidence="1">Membrane</location>
        <topology evidence="1">Single-pass membrane protein</topology>
    </subcellularLocation>
</comment>
<accession>A0A9P5LL43</accession>
<keyword evidence="9" id="KW-1185">Reference proteome</keyword>
<dbReference type="PANTHER" id="PTHR15549">
    <property type="entry name" value="PAIRED IMMUNOGLOBULIN-LIKE TYPE 2 RECEPTOR"/>
    <property type="match status" value="1"/>
</dbReference>
<feature type="region of interest" description="Disordered" evidence="5">
    <location>
        <begin position="243"/>
        <end position="312"/>
    </location>
</feature>
<keyword evidence="3 6" id="KW-1133">Transmembrane helix</keyword>
<evidence type="ECO:0000313" key="9">
    <source>
        <dbReference type="Proteomes" id="UP000722485"/>
    </source>
</evidence>
<feature type="compositionally biased region" description="Polar residues" evidence="5">
    <location>
        <begin position="275"/>
        <end position="285"/>
    </location>
</feature>
<dbReference type="GO" id="GO:0071944">
    <property type="term" value="C:cell periphery"/>
    <property type="evidence" value="ECO:0007669"/>
    <property type="project" value="UniProtKB-ARBA"/>
</dbReference>
<feature type="compositionally biased region" description="Polar residues" evidence="5">
    <location>
        <begin position="202"/>
        <end position="211"/>
    </location>
</feature>
<evidence type="ECO:0000256" key="3">
    <source>
        <dbReference type="ARBA" id="ARBA00022989"/>
    </source>
</evidence>
<dbReference type="AlphaFoldDB" id="A0A9P5LL43"/>
<feature type="chain" id="PRO_5040204159" evidence="7">
    <location>
        <begin position="22"/>
        <end position="336"/>
    </location>
</feature>
<evidence type="ECO:0000256" key="7">
    <source>
        <dbReference type="SAM" id="SignalP"/>
    </source>
</evidence>
<evidence type="ECO:0000256" key="5">
    <source>
        <dbReference type="SAM" id="MobiDB-lite"/>
    </source>
</evidence>
<keyword evidence="2 6" id="KW-0812">Transmembrane</keyword>
<keyword evidence="7" id="KW-0732">Signal</keyword>
<gene>
    <name evidence="8" type="ORF">G7Z17_g2396</name>
</gene>
<dbReference type="OrthoDB" id="5347452at2759"/>
<dbReference type="EMBL" id="JAANBB010000023">
    <property type="protein sequence ID" value="KAF7555201.1"/>
    <property type="molecule type" value="Genomic_DNA"/>
</dbReference>
<reference evidence="8" key="1">
    <citation type="submission" date="2020-03" db="EMBL/GenBank/DDBJ databases">
        <title>Draft Genome Sequence of Cylindrodendrum hubeiense.</title>
        <authorList>
            <person name="Buettner E."/>
            <person name="Kellner H."/>
        </authorList>
    </citation>
    <scope>NUCLEOTIDE SEQUENCE</scope>
    <source>
        <strain evidence="8">IHI 201604</strain>
    </source>
</reference>
<dbReference type="GO" id="GO:0016020">
    <property type="term" value="C:membrane"/>
    <property type="evidence" value="ECO:0007669"/>
    <property type="project" value="UniProtKB-SubCell"/>
</dbReference>
<evidence type="ECO:0000313" key="8">
    <source>
        <dbReference type="EMBL" id="KAF7555201.1"/>
    </source>
</evidence>
<protein>
    <submittedName>
        <fullName evidence="8">Uncharacterized protein</fullName>
    </submittedName>
</protein>
<feature type="signal peptide" evidence="7">
    <location>
        <begin position="1"/>
        <end position="21"/>
    </location>
</feature>
<dbReference type="Proteomes" id="UP000722485">
    <property type="component" value="Unassembled WGS sequence"/>
</dbReference>